<comment type="caution">
    <text evidence="1">The sequence shown here is derived from an EMBL/GenBank/DDBJ whole genome shotgun (WGS) entry which is preliminary data.</text>
</comment>
<dbReference type="EMBL" id="JACAZI010000006">
    <property type="protein sequence ID" value="KAF7357749.1"/>
    <property type="molecule type" value="Genomic_DNA"/>
</dbReference>
<evidence type="ECO:0000313" key="1">
    <source>
        <dbReference type="EMBL" id="KAF7357749.1"/>
    </source>
</evidence>
<protein>
    <recommendedName>
        <fullName evidence="3">F-box domain-containing protein</fullName>
    </recommendedName>
</protein>
<reference evidence="1" key="1">
    <citation type="submission" date="2020-05" db="EMBL/GenBank/DDBJ databases">
        <title>Mycena genomes resolve the evolution of fungal bioluminescence.</title>
        <authorList>
            <person name="Tsai I.J."/>
        </authorList>
    </citation>
    <scope>NUCLEOTIDE SEQUENCE</scope>
    <source>
        <strain evidence="1">CCC161011</strain>
    </source>
</reference>
<proteinExistence type="predicted"/>
<sequence length="415" mass="47172">MLSQWLSTTDSAIFRKNTLPLELSDQIIDFVAGLKVKKLRAHLATCSLVCRAWTSRSRYHFFQNCRLLVHLNNTLLFGQLLRSPLCTILLHLETLTLRNNGESSFHRIQDDLKLLTNLKSLRLCGWNWNAHGSPPPREFLSTFTNVVDLEIDCKELGDFDHMVQTFCAIPSTTRLAIRTVRKPKMFCGYRCTPPRPFVPRDPLLATPPQLLSLLLDTPAIIPIVHWLNGAGSHCITTLEISLPLLGAEDLPPLQQFIRGLNASLEHFTLDAYHKDSELSQGDFERTFEFSTFQRLRTCRFNKLFPALSMYSQTRPLDSAIPSIVRSIASPLQTLTFEIEGLPCRPWDTLDSFLSQQPGLKSVIFEFTVNNKRNGCDLLAARDIEKAFPRIGSMGILDIRLDRKHDKSSVRAGKIW</sequence>
<keyword evidence="2" id="KW-1185">Reference proteome</keyword>
<evidence type="ECO:0000313" key="2">
    <source>
        <dbReference type="Proteomes" id="UP000620124"/>
    </source>
</evidence>
<dbReference type="AlphaFoldDB" id="A0A8H6YEY9"/>
<organism evidence="1 2">
    <name type="scientific">Mycena venus</name>
    <dbReference type="NCBI Taxonomy" id="2733690"/>
    <lineage>
        <taxon>Eukaryota</taxon>
        <taxon>Fungi</taxon>
        <taxon>Dikarya</taxon>
        <taxon>Basidiomycota</taxon>
        <taxon>Agaricomycotina</taxon>
        <taxon>Agaricomycetes</taxon>
        <taxon>Agaricomycetidae</taxon>
        <taxon>Agaricales</taxon>
        <taxon>Marasmiineae</taxon>
        <taxon>Mycenaceae</taxon>
        <taxon>Mycena</taxon>
    </lineage>
</organism>
<dbReference type="Proteomes" id="UP000620124">
    <property type="component" value="Unassembled WGS sequence"/>
</dbReference>
<gene>
    <name evidence="1" type="ORF">MVEN_00820800</name>
</gene>
<accession>A0A8H6YEY9</accession>
<name>A0A8H6YEY9_9AGAR</name>
<dbReference type="OrthoDB" id="2977329at2759"/>
<evidence type="ECO:0008006" key="3">
    <source>
        <dbReference type="Google" id="ProtNLM"/>
    </source>
</evidence>